<accession>A0ABS4FTA7</accession>
<dbReference type="RefSeq" id="WP_210089428.1">
    <property type="nucleotide sequence ID" value="NZ_JAGGKG010000010.1"/>
</dbReference>
<evidence type="ECO:0000313" key="1">
    <source>
        <dbReference type="EMBL" id="MBP1905812.1"/>
    </source>
</evidence>
<reference evidence="1 2" key="1">
    <citation type="submission" date="2021-03" db="EMBL/GenBank/DDBJ databases">
        <title>Genomic Encyclopedia of Type Strains, Phase IV (KMG-IV): sequencing the most valuable type-strain genomes for metagenomic binning, comparative biology and taxonomic classification.</title>
        <authorList>
            <person name="Goeker M."/>
        </authorList>
    </citation>
    <scope>NUCLEOTIDE SEQUENCE [LARGE SCALE GENOMIC DNA]</scope>
    <source>
        <strain evidence="1 2">DSM 14349</strain>
    </source>
</reference>
<keyword evidence="2" id="KW-1185">Reference proteome</keyword>
<gene>
    <name evidence="1" type="ORF">J2Z32_002460</name>
</gene>
<dbReference type="EMBL" id="JAGGKG010000010">
    <property type="protein sequence ID" value="MBP1905812.1"/>
    <property type="molecule type" value="Genomic_DNA"/>
</dbReference>
<comment type="caution">
    <text evidence="1">The sequence shown here is derived from an EMBL/GenBank/DDBJ whole genome shotgun (WGS) entry which is preliminary data.</text>
</comment>
<name>A0ABS4FTA7_9BACL</name>
<dbReference type="Proteomes" id="UP001519272">
    <property type="component" value="Unassembled WGS sequence"/>
</dbReference>
<proteinExistence type="predicted"/>
<protein>
    <submittedName>
        <fullName evidence="1">Uncharacterized protein</fullName>
    </submittedName>
</protein>
<sequence>MTPTLGSIPWQRLTTAYGRGTEIPQLIADMKYRKISELIEHQGTLWQVTPWVLLVLLQELREKQPEQITADEINLYLVVAEVIPIEELDLDSSTAVKTMDMLLDEKYLWPVDEEEDELEWEEEEAIGYDTQAFRSYYYFSYVLLQEALPVFKRILAEHGNDDIRSDIEELIGLLTS</sequence>
<evidence type="ECO:0000313" key="2">
    <source>
        <dbReference type="Proteomes" id="UP001519272"/>
    </source>
</evidence>
<organism evidence="1 2">
    <name type="scientific">Paenibacillus turicensis</name>
    <dbReference type="NCBI Taxonomy" id="160487"/>
    <lineage>
        <taxon>Bacteria</taxon>
        <taxon>Bacillati</taxon>
        <taxon>Bacillota</taxon>
        <taxon>Bacilli</taxon>
        <taxon>Bacillales</taxon>
        <taxon>Paenibacillaceae</taxon>
        <taxon>Paenibacillus</taxon>
    </lineage>
</organism>